<evidence type="ECO:0000313" key="2">
    <source>
        <dbReference type="Proteomes" id="UP000625976"/>
    </source>
</evidence>
<dbReference type="Proteomes" id="UP000625976">
    <property type="component" value="Unassembled WGS sequence"/>
</dbReference>
<reference evidence="1" key="2">
    <citation type="submission" date="2020-09" db="EMBL/GenBank/DDBJ databases">
        <authorList>
            <person name="Sun Q."/>
            <person name="Zhou Y."/>
        </authorList>
    </citation>
    <scope>NUCLEOTIDE SEQUENCE</scope>
    <source>
        <strain evidence="1">CGMCC 1.12751</strain>
    </source>
</reference>
<reference evidence="1" key="1">
    <citation type="journal article" date="2014" name="Int. J. Syst. Evol. Microbiol.">
        <title>Complete genome sequence of Corynebacterium casei LMG S-19264T (=DSM 44701T), isolated from a smear-ripened cheese.</title>
        <authorList>
            <consortium name="US DOE Joint Genome Institute (JGI-PGF)"/>
            <person name="Walter F."/>
            <person name="Albersmeier A."/>
            <person name="Kalinowski J."/>
            <person name="Ruckert C."/>
        </authorList>
    </citation>
    <scope>NUCLEOTIDE SEQUENCE</scope>
    <source>
        <strain evidence="1">CGMCC 1.12751</strain>
    </source>
</reference>
<dbReference type="AlphaFoldDB" id="A0A917GMY9"/>
<sequence>MSKKGLDTLFVHYGIRKEDMQVIETLCSQYETDFDWLKEDVLKTYHEKKIKNEELEEKHLIKLLEKSLQKLK</sequence>
<proteinExistence type="predicted"/>
<comment type="caution">
    <text evidence="1">The sequence shown here is derived from an EMBL/GenBank/DDBJ whole genome shotgun (WGS) entry which is preliminary data.</text>
</comment>
<keyword evidence="2" id="KW-1185">Reference proteome</keyword>
<evidence type="ECO:0000313" key="1">
    <source>
        <dbReference type="EMBL" id="GGG51651.1"/>
    </source>
</evidence>
<organism evidence="1 2">
    <name type="scientific">Bizionia arctica</name>
    <dbReference type="NCBI Taxonomy" id="1495645"/>
    <lineage>
        <taxon>Bacteria</taxon>
        <taxon>Pseudomonadati</taxon>
        <taxon>Bacteroidota</taxon>
        <taxon>Flavobacteriia</taxon>
        <taxon>Flavobacteriales</taxon>
        <taxon>Flavobacteriaceae</taxon>
        <taxon>Bizionia</taxon>
    </lineage>
</organism>
<accession>A0A917GMY9</accession>
<protein>
    <submittedName>
        <fullName evidence="1">Uncharacterized protein</fullName>
    </submittedName>
</protein>
<gene>
    <name evidence="1" type="ORF">GCM10010976_23540</name>
</gene>
<name>A0A917GMY9_9FLAO</name>
<dbReference type="RefSeq" id="WP_188465128.1">
    <property type="nucleotide sequence ID" value="NZ_BMFQ01000003.1"/>
</dbReference>
<dbReference type="EMBL" id="BMFQ01000003">
    <property type="protein sequence ID" value="GGG51651.1"/>
    <property type="molecule type" value="Genomic_DNA"/>
</dbReference>